<keyword evidence="3 7" id="KW-0646">Protease inhibitor</keyword>
<dbReference type="SUPFAM" id="SSF57283">
    <property type="entry name" value="PMP inhibitors"/>
    <property type="match status" value="1"/>
</dbReference>
<comment type="similarity">
    <text evidence="6 7">Belongs to the protease inhibitor I19 family.</text>
</comment>
<dbReference type="InterPro" id="IPR036201">
    <property type="entry name" value="Pacifastin_dom_sf"/>
</dbReference>
<sequence length="75" mass="7837">MTMSAVLVLLMAVALTAAHHVPGHLTDDAHAPPVPENKCVPGTTWKLDCNTCHCTDSGISICTALGCLDNIPKLT</sequence>
<reference evidence="10 11" key="1">
    <citation type="submission" date="2024-03" db="EMBL/GenBank/DDBJ databases">
        <title>The genome assembly and annotation of the cricket Gryllus longicercus Weissman &amp; Gray.</title>
        <authorList>
            <person name="Szrajer S."/>
            <person name="Gray D."/>
            <person name="Ylla G."/>
        </authorList>
    </citation>
    <scope>NUCLEOTIDE SEQUENCE [LARGE SCALE GENOMIC DNA]</scope>
    <source>
        <strain evidence="10">DAG 2021-001</strain>
        <tissue evidence="10">Whole body minus gut</tissue>
    </source>
</reference>
<evidence type="ECO:0000259" key="9">
    <source>
        <dbReference type="PROSITE" id="PS51446"/>
    </source>
</evidence>
<evidence type="ECO:0000256" key="6">
    <source>
        <dbReference type="ARBA" id="ARBA00029459"/>
    </source>
</evidence>
<keyword evidence="2" id="KW-0964">Secreted</keyword>
<dbReference type="PROSITE" id="PS51446">
    <property type="entry name" value="PACIFASTIN"/>
    <property type="match status" value="1"/>
</dbReference>
<dbReference type="AlphaFoldDB" id="A0AAN9Z485"/>
<keyword evidence="5 7" id="KW-1015">Disulfide bond</keyword>
<keyword evidence="11" id="KW-1185">Reference proteome</keyword>
<proteinExistence type="inferred from homology"/>
<evidence type="ECO:0000256" key="2">
    <source>
        <dbReference type="ARBA" id="ARBA00022525"/>
    </source>
</evidence>
<keyword evidence="8" id="KW-0732">Signal</keyword>
<dbReference type="Proteomes" id="UP001378592">
    <property type="component" value="Unassembled WGS sequence"/>
</dbReference>
<feature type="chain" id="PRO_5043004049" description="Pacifastin domain-containing protein" evidence="8">
    <location>
        <begin position="19"/>
        <end position="75"/>
    </location>
</feature>
<name>A0AAN9Z485_9ORTH</name>
<comment type="subcellular location">
    <subcellularLocation>
        <location evidence="1">Secreted</location>
    </subcellularLocation>
</comment>
<organism evidence="10 11">
    <name type="scientific">Gryllus longicercus</name>
    <dbReference type="NCBI Taxonomy" id="2509291"/>
    <lineage>
        <taxon>Eukaryota</taxon>
        <taxon>Metazoa</taxon>
        <taxon>Ecdysozoa</taxon>
        <taxon>Arthropoda</taxon>
        <taxon>Hexapoda</taxon>
        <taxon>Insecta</taxon>
        <taxon>Pterygota</taxon>
        <taxon>Neoptera</taxon>
        <taxon>Polyneoptera</taxon>
        <taxon>Orthoptera</taxon>
        <taxon>Ensifera</taxon>
        <taxon>Gryllidea</taxon>
        <taxon>Grylloidea</taxon>
        <taxon>Gryllidae</taxon>
        <taxon>Gryllinae</taxon>
        <taxon>Gryllus</taxon>
    </lineage>
</organism>
<dbReference type="GO" id="GO:0005576">
    <property type="term" value="C:extracellular region"/>
    <property type="evidence" value="ECO:0007669"/>
    <property type="project" value="UniProtKB-SubCell"/>
</dbReference>
<feature type="signal peptide" evidence="8">
    <location>
        <begin position="1"/>
        <end position="18"/>
    </location>
</feature>
<dbReference type="EMBL" id="JAZDUA010000118">
    <property type="protein sequence ID" value="KAK7867493.1"/>
    <property type="molecule type" value="Genomic_DNA"/>
</dbReference>
<comment type="caution">
    <text evidence="10">The sequence shown here is derived from an EMBL/GenBank/DDBJ whole genome shotgun (WGS) entry which is preliminary data.</text>
</comment>
<evidence type="ECO:0000256" key="8">
    <source>
        <dbReference type="SAM" id="SignalP"/>
    </source>
</evidence>
<feature type="disulfide bond" evidence="7">
    <location>
        <begin position="52"/>
        <end position="62"/>
    </location>
</feature>
<evidence type="ECO:0000256" key="4">
    <source>
        <dbReference type="ARBA" id="ARBA00022900"/>
    </source>
</evidence>
<feature type="disulfide bond" evidence="7">
    <location>
        <begin position="49"/>
        <end position="67"/>
    </location>
</feature>
<evidence type="ECO:0000256" key="7">
    <source>
        <dbReference type="PROSITE-ProRule" id="PRU00776"/>
    </source>
</evidence>
<feature type="domain" description="Pacifastin" evidence="9">
    <location>
        <begin position="36"/>
        <end position="70"/>
    </location>
</feature>
<keyword evidence="4 7" id="KW-0722">Serine protease inhibitor</keyword>
<evidence type="ECO:0000313" key="10">
    <source>
        <dbReference type="EMBL" id="KAK7867493.1"/>
    </source>
</evidence>
<feature type="disulfide bond" evidence="7">
    <location>
        <begin position="39"/>
        <end position="54"/>
    </location>
</feature>
<evidence type="ECO:0000256" key="5">
    <source>
        <dbReference type="ARBA" id="ARBA00023157"/>
    </source>
</evidence>
<evidence type="ECO:0000313" key="11">
    <source>
        <dbReference type="Proteomes" id="UP001378592"/>
    </source>
</evidence>
<comment type="caution">
    <text evidence="7">Lacks conserved residue(s) required for the propagation of feature annotation.</text>
</comment>
<accession>A0AAN9Z485</accession>
<dbReference type="GO" id="GO:0004867">
    <property type="term" value="F:serine-type endopeptidase inhibitor activity"/>
    <property type="evidence" value="ECO:0007669"/>
    <property type="project" value="UniProtKB-UniRule"/>
</dbReference>
<dbReference type="InterPro" id="IPR008037">
    <property type="entry name" value="Pacifastin_dom"/>
</dbReference>
<protein>
    <recommendedName>
        <fullName evidence="9">Pacifastin domain-containing protein</fullName>
    </recommendedName>
</protein>
<gene>
    <name evidence="10" type="ORF">R5R35_004501</name>
</gene>
<evidence type="ECO:0000256" key="3">
    <source>
        <dbReference type="ARBA" id="ARBA00022690"/>
    </source>
</evidence>
<dbReference type="Pfam" id="PF05375">
    <property type="entry name" value="Pacifastin_I"/>
    <property type="match status" value="1"/>
</dbReference>
<evidence type="ECO:0000256" key="1">
    <source>
        <dbReference type="ARBA" id="ARBA00004613"/>
    </source>
</evidence>